<evidence type="ECO:0000256" key="5">
    <source>
        <dbReference type="SAM" id="MobiDB-lite"/>
    </source>
</evidence>
<dbReference type="Proteomes" id="UP000800092">
    <property type="component" value="Unassembled WGS sequence"/>
</dbReference>
<feature type="compositionally biased region" description="Basic and acidic residues" evidence="5">
    <location>
        <begin position="57"/>
        <end position="76"/>
    </location>
</feature>
<organism evidence="8 9">
    <name type="scientific">Viridothelium virens</name>
    <name type="common">Speckled blister lichen</name>
    <name type="synonym">Trypethelium virens</name>
    <dbReference type="NCBI Taxonomy" id="1048519"/>
    <lineage>
        <taxon>Eukaryota</taxon>
        <taxon>Fungi</taxon>
        <taxon>Dikarya</taxon>
        <taxon>Ascomycota</taxon>
        <taxon>Pezizomycotina</taxon>
        <taxon>Dothideomycetes</taxon>
        <taxon>Dothideomycetes incertae sedis</taxon>
        <taxon>Trypetheliales</taxon>
        <taxon>Trypetheliaceae</taxon>
        <taxon>Viridothelium</taxon>
    </lineage>
</organism>
<dbReference type="PANTHER" id="PTHR11994">
    <property type="entry name" value="60S RIBOSOMAL PROTEIN L11-RELATED"/>
    <property type="match status" value="1"/>
</dbReference>
<dbReference type="Pfam" id="PF00281">
    <property type="entry name" value="Ribosomal_L5"/>
    <property type="match status" value="1"/>
</dbReference>
<evidence type="ECO:0000313" key="8">
    <source>
        <dbReference type="EMBL" id="KAF2238693.1"/>
    </source>
</evidence>
<protein>
    <recommendedName>
        <fullName evidence="4">Large ribosomal subunit protein uL5m</fullName>
    </recommendedName>
</protein>
<feature type="compositionally biased region" description="Low complexity" evidence="5">
    <location>
        <begin position="44"/>
        <end position="55"/>
    </location>
</feature>
<dbReference type="AlphaFoldDB" id="A0A6A6HMC9"/>
<proteinExistence type="inferred from homology"/>
<dbReference type="InterPro" id="IPR031310">
    <property type="entry name" value="Ribosomal_uL5_N"/>
</dbReference>
<gene>
    <name evidence="8" type="ORF">EV356DRAFT_460721</name>
</gene>
<feature type="domain" description="Large ribosomal subunit protein uL5 N-terminal" evidence="6">
    <location>
        <begin position="189"/>
        <end position="242"/>
    </location>
</feature>
<dbReference type="GO" id="GO:1990904">
    <property type="term" value="C:ribonucleoprotein complex"/>
    <property type="evidence" value="ECO:0007669"/>
    <property type="project" value="UniProtKB-KW"/>
</dbReference>
<feature type="region of interest" description="Disordered" evidence="5">
    <location>
        <begin position="29"/>
        <end position="117"/>
    </location>
</feature>
<evidence type="ECO:0000256" key="2">
    <source>
        <dbReference type="ARBA" id="ARBA00022980"/>
    </source>
</evidence>
<evidence type="ECO:0000256" key="4">
    <source>
        <dbReference type="ARBA" id="ARBA00040368"/>
    </source>
</evidence>
<dbReference type="SUPFAM" id="SSF55282">
    <property type="entry name" value="RL5-like"/>
    <property type="match status" value="1"/>
</dbReference>
<dbReference type="GO" id="GO:0006412">
    <property type="term" value="P:translation"/>
    <property type="evidence" value="ECO:0007669"/>
    <property type="project" value="InterPro"/>
</dbReference>
<dbReference type="Gene3D" id="3.30.1440.10">
    <property type="match status" value="1"/>
</dbReference>
<reference evidence="8" key="1">
    <citation type="journal article" date="2020" name="Stud. Mycol.">
        <title>101 Dothideomycetes genomes: a test case for predicting lifestyles and emergence of pathogens.</title>
        <authorList>
            <person name="Haridas S."/>
            <person name="Albert R."/>
            <person name="Binder M."/>
            <person name="Bloem J."/>
            <person name="Labutti K."/>
            <person name="Salamov A."/>
            <person name="Andreopoulos B."/>
            <person name="Baker S."/>
            <person name="Barry K."/>
            <person name="Bills G."/>
            <person name="Bluhm B."/>
            <person name="Cannon C."/>
            <person name="Castanera R."/>
            <person name="Culley D."/>
            <person name="Daum C."/>
            <person name="Ezra D."/>
            <person name="Gonzalez J."/>
            <person name="Henrissat B."/>
            <person name="Kuo A."/>
            <person name="Liang C."/>
            <person name="Lipzen A."/>
            <person name="Lutzoni F."/>
            <person name="Magnuson J."/>
            <person name="Mondo S."/>
            <person name="Nolan M."/>
            <person name="Ohm R."/>
            <person name="Pangilinan J."/>
            <person name="Park H.-J."/>
            <person name="Ramirez L."/>
            <person name="Alfaro M."/>
            <person name="Sun H."/>
            <person name="Tritt A."/>
            <person name="Yoshinaga Y."/>
            <person name="Zwiers L.-H."/>
            <person name="Turgeon B."/>
            <person name="Goodwin S."/>
            <person name="Spatafora J."/>
            <person name="Crous P."/>
            <person name="Grigoriev I."/>
        </authorList>
    </citation>
    <scope>NUCLEOTIDE SEQUENCE</scope>
    <source>
        <strain evidence="8">Tuck. ex Michener</strain>
    </source>
</reference>
<dbReference type="GO" id="GO:0005840">
    <property type="term" value="C:ribosome"/>
    <property type="evidence" value="ECO:0007669"/>
    <property type="project" value="UniProtKB-KW"/>
</dbReference>
<dbReference type="InterPro" id="IPR002132">
    <property type="entry name" value="Ribosomal_uL5"/>
</dbReference>
<dbReference type="InterPro" id="IPR031309">
    <property type="entry name" value="Ribosomal_uL5_C"/>
</dbReference>
<keyword evidence="2 8" id="KW-0689">Ribosomal protein</keyword>
<dbReference type="FunFam" id="3.30.1440.10:FF:000001">
    <property type="entry name" value="50S ribosomal protein L5"/>
    <property type="match status" value="1"/>
</dbReference>
<evidence type="ECO:0000313" key="9">
    <source>
        <dbReference type="Proteomes" id="UP000800092"/>
    </source>
</evidence>
<keyword evidence="3" id="KW-0687">Ribonucleoprotein</keyword>
<dbReference type="Pfam" id="PF00673">
    <property type="entry name" value="Ribosomal_L5_C"/>
    <property type="match status" value="1"/>
</dbReference>
<evidence type="ECO:0000256" key="3">
    <source>
        <dbReference type="ARBA" id="ARBA00023274"/>
    </source>
</evidence>
<evidence type="ECO:0000256" key="1">
    <source>
        <dbReference type="ARBA" id="ARBA00008553"/>
    </source>
</evidence>
<evidence type="ECO:0000259" key="6">
    <source>
        <dbReference type="Pfam" id="PF00281"/>
    </source>
</evidence>
<dbReference type="EMBL" id="ML991775">
    <property type="protein sequence ID" value="KAF2238693.1"/>
    <property type="molecule type" value="Genomic_DNA"/>
</dbReference>
<dbReference type="InterPro" id="IPR022803">
    <property type="entry name" value="Ribosomal_uL5_dom_sf"/>
</dbReference>
<name>A0A6A6HMC9_VIRVR</name>
<dbReference type="GO" id="GO:0003735">
    <property type="term" value="F:structural constituent of ribosome"/>
    <property type="evidence" value="ECO:0007669"/>
    <property type="project" value="InterPro"/>
</dbReference>
<feature type="domain" description="Large ribosomal subunit protein uL5 C-terminal" evidence="7">
    <location>
        <begin position="247"/>
        <end position="345"/>
    </location>
</feature>
<dbReference type="OrthoDB" id="539541at2759"/>
<sequence>MALRDLSLQSARSLRKSSFPRSFRFRYNVSRNASTTTHDQDLEPSSSLSIPAPSSDLVKDFDPAERARKRRAELGRELPPSRYRFRSPKYYRGPLHPHQPPPPSDPTSRQFIPGPFSLPRLEQTYHSTIAPDLMTLAYTHFPPGYRAPPKAPRLRSWDETSPYHKNRPLRAPRGHTVLPLLRPPITWQNVPRLERVTVHAMVREALEDKSHLHVARMVLQAITNVRVTTHRAKGSVVGWGLREGRQVSVSAEVNGGDMWDFVGKCVDMVLPRIKDWQGVKGSSGDSSGNIAWGLGPADVALFPEVEVNYNMYPPKMIPGLHVILHTTATNDREARLLLSATGIPFYGKQVN</sequence>
<evidence type="ECO:0000259" key="7">
    <source>
        <dbReference type="Pfam" id="PF00673"/>
    </source>
</evidence>
<keyword evidence="9" id="KW-1185">Reference proteome</keyword>
<comment type="similarity">
    <text evidence="1">Belongs to the universal ribosomal protein uL5 family.</text>
</comment>
<accession>A0A6A6HMC9</accession>